<accession>A0AAV3PDV6</accession>
<keyword evidence="2" id="KW-1185">Reference proteome</keyword>
<sequence length="126" mass="13924">MFMVASCSEKHKKKSPFAALLCPSMYKLLLDSFENNVLFRSIDYEDDYMLQGITYSSTLYFDKVVGSDPDGWLVMLNQSKCPYLSNRLASSPFCPSTKVISLSLPSSLMILAPSTTTTLRGLLSGG</sequence>
<proteinExistence type="predicted"/>
<gene>
    <name evidence="1" type="ORF">LIER_42985</name>
</gene>
<dbReference type="Proteomes" id="UP001454036">
    <property type="component" value="Unassembled WGS sequence"/>
</dbReference>
<evidence type="ECO:0000313" key="1">
    <source>
        <dbReference type="EMBL" id="GAA0148227.1"/>
    </source>
</evidence>
<dbReference type="EMBL" id="BAABME010032085">
    <property type="protein sequence ID" value="GAA0148227.1"/>
    <property type="molecule type" value="Genomic_DNA"/>
</dbReference>
<organism evidence="1 2">
    <name type="scientific">Lithospermum erythrorhizon</name>
    <name type="common">Purple gromwell</name>
    <name type="synonym">Lithospermum officinale var. erythrorhizon</name>
    <dbReference type="NCBI Taxonomy" id="34254"/>
    <lineage>
        <taxon>Eukaryota</taxon>
        <taxon>Viridiplantae</taxon>
        <taxon>Streptophyta</taxon>
        <taxon>Embryophyta</taxon>
        <taxon>Tracheophyta</taxon>
        <taxon>Spermatophyta</taxon>
        <taxon>Magnoliopsida</taxon>
        <taxon>eudicotyledons</taxon>
        <taxon>Gunneridae</taxon>
        <taxon>Pentapetalae</taxon>
        <taxon>asterids</taxon>
        <taxon>lamiids</taxon>
        <taxon>Boraginales</taxon>
        <taxon>Boraginaceae</taxon>
        <taxon>Boraginoideae</taxon>
        <taxon>Lithospermeae</taxon>
        <taxon>Lithospermum</taxon>
    </lineage>
</organism>
<reference evidence="1 2" key="1">
    <citation type="submission" date="2024-01" db="EMBL/GenBank/DDBJ databases">
        <title>The complete chloroplast genome sequence of Lithospermum erythrorhizon: insights into the phylogenetic relationship among Boraginaceae species and the maternal lineages of purple gromwells.</title>
        <authorList>
            <person name="Okada T."/>
            <person name="Watanabe K."/>
        </authorList>
    </citation>
    <scope>NUCLEOTIDE SEQUENCE [LARGE SCALE GENOMIC DNA]</scope>
</reference>
<evidence type="ECO:0000313" key="2">
    <source>
        <dbReference type="Proteomes" id="UP001454036"/>
    </source>
</evidence>
<dbReference type="AlphaFoldDB" id="A0AAV3PDV6"/>
<comment type="caution">
    <text evidence="1">The sequence shown here is derived from an EMBL/GenBank/DDBJ whole genome shotgun (WGS) entry which is preliminary data.</text>
</comment>
<name>A0AAV3PDV6_LITER</name>
<protein>
    <submittedName>
        <fullName evidence="1">Uncharacterized protein</fullName>
    </submittedName>
</protein>